<name>A0A0F9WCP3_9ZZZZ</name>
<dbReference type="EMBL" id="LAZR01000301">
    <property type="protein sequence ID" value="KKN75968.1"/>
    <property type="molecule type" value="Genomic_DNA"/>
</dbReference>
<organism evidence="1">
    <name type="scientific">marine sediment metagenome</name>
    <dbReference type="NCBI Taxonomy" id="412755"/>
    <lineage>
        <taxon>unclassified sequences</taxon>
        <taxon>metagenomes</taxon>
        <taxon>ecological metagenomes</taxon>
    </lineage>
</organism>
<protein>
    <submittedName>
        <fullName evidence="1">Uncharacterized protein</fullName>
    </submittedName>
</protein>
<dbReference type="Pfam" id="PF05869">
    <property type="entry name" value="Dam"/>
    <property type="match status" value="1"/>
</dbReference>
<gene>
    <name evidence="1" type="ORF">LCGC14_0375250</name>
</gene>
<dbReference type="AlphaFoldDB" id="A0A0F9WCP3"/>
<comment type="caution">
    <text evidence="1">The sequence shown here is derived from an EMBL/GenBank/DDBJ whole genome shotgun (WGS) entry which is preliminary data.</text>
</comment>
<dbReference type="GO" id="GO:0009007">
    <property type="term" value="F:site-specific DNA-methyltransferase (adenine-specific) activity"/>
    <property type="evidence" value="ECO:0007669"/>
    <property type="project" value="InterPro"/>
</dbReference>
<evidence type="ECO:0000313" key="1">
    <source>
        <dbReference type="EMBL" id="KKN75968.1"/>
    </source>
</evidence>
<reference evidence="1" key="1">
    <citation type="journal article" date="2015" name="Nature">
        <title>Complex archaea that bridge the gap between prokaryotes and eukaryotes.</title>
        <authorList>
            <person name="Spang A."/>
            <person name="Saw J.H."/>
            <person name="Jorgensen S.L."/>
            <person name="Zaremba-Niedzwiedzka K."/>
            <person name="Martijn J."/>
            <person name="Lind A.E."/>
            <person name="van Eijk R."/>
            <person name="Schleper C."/>
            <person name="Guy L."/>
            <person name="Ettema T.J."/>
        </authorList>
    </citation>
    <scope>NUCLEOTIDE SEQUENCE</scope>
</reference>
<dbReference type="GO" id="GO:0009307">
    <property type="term" value="P:DNA restriction-modification system"/>
    <property type="evidence" value="ECO:0007669"/>
    <property type="project" value="InterPro"/>
</dbReference>
<sequence length="201" mass="22745">MTGPRLTSGSNSKQNYETPIELIRVIEELQGRPFIVDLAATSENSKASHYITPEMDSLEVEWAGSFPGGMGWLNPEFGMIRAFMEKCAKEGGSDFTIYGLVPASIGAAWYREHVYPYATTYALHPRLPFEGWHETAFPKDCILCEYGPDARPTIVEPLEWITNTEALALRTAAGYGDWQAYKKEEKKAKRPVPDYEEWNRL</sequence>
<dbReference type="InterPro" id="IPR008593">
    <property type="entry name" value="Dam_MeTrfase"/>
</dbReference>
<dbReference type="GO" id="GO:0003677">
    <property type="term" value="F:DNA binding"/>
    <property type="evidence" value="ECO:0007669"/>
    <property type="project" value="InterPro"/>
</dbReference>
<accession>A0A0F9WCP3</accession>
<proteinExistence type="predicted"/>